<dbReference type="InterPro" id="IPR001650">
    <property type="entry name" value="Helicase_C-like"/>
</dbReference>
<evidence type="ECO:0000256" key="8">
    <source>
        <dbReference type="ARBA" id="ARBA00022840"/>
    </source>
</evidence>
<dbReference type="CDD" id="cd17928">
    <property type="entry name" value="DEXDc_SecA"/>
    <property type="match status" value="1"/>
</dbReference>
<evidence type="ECO:0000256" key="11">
    <source>
        <dbReference type="ARBA" id="ARBA00023010"/>
    </source>
</evidence>
<dbReference type="PANTHER" id="PTHR30612">
    <property type="entry name" value="SECA INNER MEMBRANE COMPONENT OF SEC PROTEIN SECRETION SYSTEM"/>
    <property type="match status" value="1"/>
</dbReference>
<dbReference type="GO" id="GO:0005829">
    <property type="term" value="C:cytosol"/>
    <property type="evidence" value="ECO:0007669"/>
    <property type="project" value="TreeGrafter"/>
</dbReference>
<keyword evidence="20" id="KW-1185">Reference proteome</keyword>
<evidence type="ECO:0000256" key="9">
    <source>
        <dbReference type="ARBA" id="ARBA00022927"/>
    </source>
</evidence>
<dbReference type="HAMAP" id="MF_01382">
    <property type="entry name" value="SecA"/>
    <property type="match status" value="1"/>
</dbReference>
<evidence type="ECO:0000313" key="19">
    <source>
        <dbReference type="EMBL" id="SFW13429.1"/>
    </source>
</evidence>
<comment type="subcellular location">
    <subcellularLocation>
        <location evidence="13">Cell membrane</location>
        <topology evidence="13">Peripheral membrane protein</topology>
        <orientation evidence="13">Cytoplasmic side</orientation>
    </subcellularLocation>
    <subcellularLocation>
        <location evidence="1 13">Cytoplasm</location>
    </subcellularLocation>
    <text evidence="13">Distribution is 50-50.</text>
</comment>
<dbReference type="GO" id="GO:0005886">
    <property type="term" value="C:plasma membrane"/>
    <property type="evidence" value="ECO:0007669"/>
    <property type="project" value="UniProtKB-SubCell"/>
</dbReference>
<dbReference type="InterPro" id="IPR044722">
    <property type="entry name" value="SecA_SF2_C"/>
</dbReference>
<dbReference type="RefSeq" id="WP_072315426.1">
    <property type="nucleotide sequence ID" value="NZ_FPJE01000001.1"/>
</dbReference>
<evidence type="ECO:0000256" key="10">
    <source>
        <dbReference type="ARBA" id="ARBA00022967"/>
    </source>
</evidence>
<feature type="compositionally biased region" description="Basic and acidic residues" evidence="15">
    <location>
        <begin position="1027"/>
        <end position="1045"/>
    </location>
</feature>
<evidence type="ECO:0000256" key="3">
    <source>
        <dbReference type="ARBA" id="ARBA00022448"/>
    </source>
</evidence>
<evidence type="ECO:0000256" key="5">
    <source>
        <dbReference type="ARBA" id="ARBA00022490"/>
    </source>
</evidence>
<dbReference type="OrthoDB" id="9805579at2"/>
<dbReference type="Pfam" id="PF07516">
    <property type="entry name" value="SecA_SW"/>
    <property type="match status" value="1"/>
</dbReference>
<dbReference type="Gene3D" id="3.90.1440.10">
    <property type="entry name" value="SecA, preprotein cross-linking domain"/>
    <property type="match status" value="1"/>
</dbReference>
<organism evidence="19 20">
    <name type="scientific">Sinomicrobium oceani</name>
    <dbReference type="NCBI Taxonomy" id="1150368"/>
    <lineage>
        <taxon>Bacteria</taxon>
        <taxon>Pseudomonadati</taxon>
        <taxon>Bacteroidota</taxon>
        <taxon>Flavobacteriia</taxon>
        <taxon>Flavobacteriales</taxon>
        <taxon>Flavobacteriaceae</taxon>
        <taxon>Sinomicrobium</taxon>
    </lineage>
</organism>
<feature type="region of interest" description="Disordered" evidence="15">
    <location>
        <begin position="716"/>
        <end position="735"/>
    </location>
</feature>
<dbReference type="GO" id="GO:0043952">
    <property type="term" value="P:protein transport by the Sec complex"/>
    <property type="evidence" value="ECO:0007669"/>
    <property type="project" value="TreeGrafter"/>
</dbReference>
<evidence type="ECO:0000256" key="7">
    <source>
        <dbReference type="ARBA" id="ARBA00022741"/>
    </source>
</evidence>
<evidence type="ECO:0000259" key="17">
    <source>
        <dbReference type="PROSITE" id="PS51194"/>
    </source>
</evidence>
<feature type="domain" description="SecA family profile" evidence="18">
    <location>
        <begin position="5"/>
        <end position="770"/>
    </location>
</feature>
<comment type="function">
    <text evidence="13">Part of the Sec protein translocase complex. Interacts with the SecYEG preprotein conducting channel. Has a central role in coupling the hydrolysis of ATP to the transfer of proteins into and across the cell membrane, serving as an ATP-driven molecular motor driving the stepwise translocation of polypeptide chains across the membrane.</text>
</comment>
<dbReference type="InterPro" id="IPR036266">
    <property type="entry name" value="SecA_Wing/Scaffold_sf"/>
</dbReference>
<name>A0A1K1LR83_9FLAO</name>
<evidence type="ECO:0000256" key="15">
    <source>
        <dbReference type="SAM" id="MobiDB-lite"/>
    </source>
</evidence>
<dbReference type="GO" id="GO:0065002">
    <property type="term" value="P:intracellular protein transmembrane transport"/>
    <property type="evidence" value="ECO:0007669"/>
    <property type="project" value="UniProtKB-UniRule"/>
</dbReference>
<dbReference type="AlphaFoldDB" id="A0A1K1LR83"/>
<protein>
    <recommendedName>
        <fullName evidence="13 14">Protein translocase subunit SecA</fullName>
        <ecNumber evidence="13">7.4.2.8</ecNumber>
    </recommendedName>
</protein>
<dbReference type="InterPro" id="IPR027417">
    <property type="entry name" value="P-loop_NTPase"/>
</dbReference>
<accession>A0A1K1LR83</accession>
<sequence>MSLLNSVLKVFVGDKAKKDIKEIQPLVDKIKSLEKQLSSLSHDELRNKTAEFKAGILEARASFDQKIAELQAEADASDDIDRKEDIYAEIDKLNDDAYQASEAHLNEILPEAFAVVKETAKRFAANPTLKVTASPFDRELSGSKDYVTIEGDHAIWKNSWDAAGKEVTWDMVHYDVQLIGGIALHQGKIAEMQTGEGKTLVATLPVYLNALTGNGVHLVTVNDYLAKRDSAWMGPLFEFHGLSIACIDNHQPNSEGRRKAYNSDITYGTNNEFGFDYLRDNMAHTPNDLVQRPHNFAIVDEVDSVLVDDARTPLIISGPVPQGDRHEFNELKPVVSDLVQRQRHYLTGVLAEAKKLIAEGNTKEGGFLLLRVHRGLPKNKALIKFLSEEGVKQLLQKTENFYMQDNNREMHKIDEELLFVIDEKNNQIELTDKGVEYLSGDTDPDFFVMPDIGTEIARIENQNLPVEEEAEQKEKLFREFGVKSERIHTMNQLLKAYTLFEKDTEYVVIDNKVMIVDEQTGRIMDGRRYSDGLHQAIEAKENVKIEDATQTFATVTLQNYFRMYRKLAGMTGTAITEAGEFWEIYKLDVMEIPTNRPIARQDKQDLIYKTKREKYNAVIDEVTELSQAGRPVLIGTTSVEISELLSKMLKLRKVPHNVLNAKLHKKEADIVAEAGNPGVVTIATNMAGRGTDIKLTDEVKKAGGLAIIGTERHDSRRVDRQLRGRSGRQGDPGSSQFYVSLEDNLMRLFGSDRVAKMMDRMGLKEGEVIQHSMMTKSIERAQKKVEENNFGIRKRLLEYDDVMNAQREVVYKRRKHALQGQRLKVDIANMIFDTSETIVETNKAAGDYKNFEFELIKYFSLVPPISEEDFNRMSVNDITASIYKTAYKHYNDKIERNAATAFPVIKNVYENQGDRFERIVVPFTDGTKTLNVVTNLKDAYESKGKKLVSDFEKNITLAIIDDAWKTHLRKMDELKQSVQLAVHEQKDPLLIYKFEAFELFKSMIENVNKEVITFLFKGELPAQDTSNIHEAREQKTREDYQTSKEEVLNSDEIAERHRRAGQQTQSQQQQVVETVIRDKPKIGRNDKVTIKNVMSGESQTVKFKQAEPLLKKGEWVIVDEA</sequence>
<keyword evidence="4 13" id="KW-1003">Cell membrane</keyword>
<keyword evidence="12 13" id="KW-0472">Membrane</keyword>
<dbReference type="InterPro" id="IPR000185">
    <property type="entry name" value="SecA"/>
</dbReference>
<comment type="subunit">
    <text evidence="13">Monomer and homodimer. Part of the essential Sec protein translocation apparatus which comprises SecA, SecYEG and auxiliary proteins SecDF. Other proteins may also be involved.</text>
</comment>
<dbReference type="SMART" id="SM00958">
    <property type="entry name" value="SecA_PP_bind"/>
    <property type="match status" value="1"/>
</dbReference>
<comment type="similarity">
    <text evidence="2 13 14">Belongs to the SecA family.</text>
</comment>
<dbReference type="EMBL" id="FPJE01000001">
    <property type="protein sequence ID" value="SFW13429.1"/>
    <property type="molecule type" value="Genomic_DNA"/>
</dbReference>
<dbReference type="EC" id="7.4.2.8" evidence="13"/>
<dbReference type="NCBIfam" id="TIGR00963">
    <property type="entry name" value="secA"/>
    <property type="match status" value="1"/>
</dbReference>
<dbReference type="FunFam" id="3.40.50.300:FF:000246">
    <property type="entry name" value="Preprotein translocase subunit SecA"/>
    <property type="match status" value="1"/>
</dbReference>
<dbReference type="SUPFAM" id="SSF81886">
    <property type="entry name" value="Helical scaffold and wing domains of SecA"/>
    <property type="match status" value="1"/>
</dbReference>
<evidence type="ECO:0000259" key="16">
    <source>
        <dbReference type="PROSITE" id="PS51192"/>
    </source>
</evidence>
<dbReference type="PROSITE" id="PS51196">
    <property type="entry name" value="SECA_MOTOR_DEAD"/>
    <property type="match status" value="1"/>
</dbReference>
<dbReference type="Pfam" id="PF01043">
    <property type="entry name" value="SecA_PP_bind"/>
    <property type="match status" value="1"/>
</dbReference>
<dbReference type="PROSITE" id="PS01312">
    <property type="entry name" value="SECA"/>
    <property type="match status" value="1"/>
</dbReference>
<dbReference type="GO" id="GO:0017038">
    <property type="term" value="P:protein import"/>
    <property type="evidence" value="ECO:0007669"/>
    <property type="project" value="InterPro"/>
</dbReference>
<dbReference type="InterPro" id="IPR036670">
    <property type="entry name" value="SecA_X-link_sf"/>
</dbReference>
<dbReference type="InterPro" id="IPR020937">
    <property type="entry name" value="SecA_CS"/>
</dbReference>
<dbReference type="STRING" id="1150368.SAMN02927921_00192"/>
<dbReference type="NCBIfam" id="NF009536">
    <property type="entry name" value="PRK12901.1"/>
    <property type="match status" value="1"/>
</dbReference>
<keyword evidence="6" id="KW-0997">Cell inner membrane</keyword>
<keyword evidence="10 13" id="KW-1278">Translocase</keyword>
<dbReference type="PROSITE" id="PS51194">
    <property type="entry name" value="HELICASE_CTER"/>
    <property type="match status" value="1"/>
</dbReference>
<dbReference type="CDD" id="cd18803">
    <property type="entry name" value="SF2_C_secA"/>
    <property type="match status" value="1"/>
</dbReference>
<keyword evidence="8 13" id="KW-0067">ATP-binding</keyword>
<dbReference type="SUPFAM" id="SSF52540">
    <property type="entry name" value="P-loop containing nucleoside triphosphate hydrolases"/>
    <property type="match status" value="2"/>
</dbReference>
<dbReference type="InterPro" id="IPR014001">
    <property type="entry name" value="Helicase_ATP-bd"/>
</dbReference>
<evidence type="ECO:0000256" key="12">
    <source>
        <dbReference type="ARBA" id="ARBA00023136"/>
    </source>
</evidence>
<dbReference type="Pfam" id="PF07517">
    <property type="entry name" value="SecA_DEAD"/>
    <property type="match status" value="1"/>
</dbReference>
<comment type="catalytic activity">
    <reaction evidence="13">
        <text>ATP + H2O + cellular proteinSide 1 = ADP + phosphate + cellular proteinSide 2.</text>
        <dbReference type="EC" id="7.4.2.8"/>
    </reaction>
</comment>
<dbReference type="InterPro" id="IPR014018">
    <property type="entry name" value="SecA_motor_DEAD"/>
</dbReference>
<dbReference type="GO" id="GO:0006605">
    <property type="term" value="P:protein targeting"/>
    <property type="evidence" value="ECO:0007669"/>
    <property type="project" value="UniProtKB-UniRule"/>
</dbReference>
<evidence type="ECO:0000256" key="1">
    <source>
        <dbReference type="ARBA" id="ARBA00004496"/>
    </source>
</evidence>
<feature type="domain" description="Helicase C-terminal" evidence="17">
    <location>
        <begin position="602"/>
        <end position="786"/>
    </location>
</feature>
<keyword evidence="11 13" id="KW-0811">Translocation</keyword>
<evidence type="ECO:0000256" key="2">
    <source>
        <dbReference type="ARBA" id="ARBA00007650"/>
    </source>
</evidence>
<feature type="domain" description="Helicase ATP-binding" evidence="16">
    <location>
        <begin position="179"/>
        <end position="338"/>
    </location>
</feature>
<keyword evidence="9 13" id="KW-0653">Protein transport</keyword>
<evidence type="ECO:0000256" key="13">
    <source>
        <dbReference type="HAMAP-Rule" id="MF_01382"/>
    </source>
</evidence>
<keyword evidence="7 13" id="KW-0547">Nucleotide-binding</keyword>
<dbReference type="FunFam" id="3.40.50.300:FF:000694">
    <property type="entry name" value="Preprotein translocase subunit SecA"/>
    <property type="match status" value="1"/>
</dbReference>
<feature type="binding site" evidence="13">
    <location>
        <begin position="195"/>
        <end position="199"/>
    </location>
    <ligand>
        <name>ATP</name>
        <dbReference type="ChEBI" id="CHEBI:30616"/>
    </ligand>
</feature>
<dbReference type="PROSITE" id="PS51192">
    <property type="entry name" value="HELICASE_ATP_BIND_1"/>
    <property type="match status" value="1"/>
</dbReference>
<dbReference type="InterPro" id="IPR011116">
    <property type="entry name" value="SecA_Wing/Scaffold"/>
</dbReference>
<evidence type="ECO:0000313" key="20">
    <source>
        <dbReference type="Proteomes" id="UP000182248"/>
    </source>
</evidence>
<evidence type="ECO:0000259" key="18">
    <source>
        <dbReference type="PROSITE" id="PS51196"/>
    </source>
</evidence>
<dbReference type="PRINTS" id="PR00906">
    <property type="entry name" value="SECA"/>
</dbReference>
<dbReference type="Pfam" id="PF21090">
    <property type="entry name" value="P-loop_SecA"/>
    <property type="match status" value="1"/>
</dbReference>
<dbReference type="GO" id="GO:0008564">
    <property type="term" value="F:protein-exporting ATPase activity"/>
    <property type="evidence" value="ECO:0007669"/>
    <property type="project" value="UniProtKB-EC"/>
</dbReference>
<dbReference type="SUPFAM" id="SSF81767">
    <property type="entry name" value="Pre-protein crosslinking domain of SecA"/>
    <property type="match status" value="1"/>
</dbReference>
<evidence type="ECO:0000256" key="6">
    <source>
        <dbReference type="ARBA" id="ARBA00022519"/>
    </source>
</evidence>
<dbReference type="GO" id="GO:0005524">
    <property type="term" value="F:ATP binding"/>
    <property type="evidence" value="ECO:0007669"/>
    <property type="project" value="UniProtKB-UniRule"/>
</dbReference>
<keyword evidence="5 13" id="KW-0963">Cytoplasm</keyword>
<dbReference type="Proteomes" id="UP000182248">
    <property type="component" value="Unassembled WGS sequence"/>
</dbReference>
<proteinExistence type="inferred from homology"/>
<dbReference type="PANTHER" id="PTHR30612:SF0">
    <property type="entry name" value="CHLOROPLAST PROTEIN-TRANSPORTING ATPASE"/>
    <property type="match status" value="1"/>
</dbReference>
<dbReference type="SMART" id="SM00957">
    <property type="entry name" value="SecA_DEAD"/>
    <property type="match status" value="1"/>
</dbReference>
<dbReference type="Gene3D" id="1.10.3060.10">
    <property type="entry name" value="Helical scaffold and wing domains of SecA"/>
    <property type="match status" value="1"/>
</dbReference>
<reference evidence="19 20" key="1">
    <citation type="submission" date="2016-11" db="EMBL/GenBank/DDBJ databases">
        <authorList>
            <person name="Jaros S."/>
            <person name="Januszkiewicz K."/>
            <person name="Wedrychowicz H."/>
        </authorList>
    </citation>
    <scope>NUCLEOTIDE SEQUENCE [LARGE SCALE GENOMIC DNA]</scope>
    <source>
        <strain evidence="19 20">CGMCC 1.12145</strain>
    </source>
</reference>
<dbReference type="InterPro" id="IPR011130">
    <property type="entry name" value="SecA_preprotein_X-link_dom"/>
</dbReference>
<gene>
    <name evidence="13" type="primary">secA</name>
    <name evidence="19" type="ORF">SAMN02927921_00192</name>
</gene>
<evidence type="ECO:0000256" key="14">
    <source>
        <dbReference type="RuleBase" id="RU003874"/>
    </source>
</evidence>
<dbReference type="InterPro" id="IPR011115">
    <property type="entry name" value="SecA_DEAD"/>
</dbReference>
<feature type="binding site" evidence="13">
    <location>
        <position position="692"/>
    </location>
    <ligand>
        <name>ATP</name>
        <dbReference type="ChEBI" id="CHEBI:30616"/>
    </ligand>
</feature>
<dbReference type="GO" id="GO:0031522">
    <property type="term" value="C:cell envelope Sec protein transport complex"/>
    <property type="evidence" value="ECO:0007669"/>
    <property type="project" value="TreeGrafter"/>
</dbReference>
<keyword evidence="3 13" id="KW-0813">Transport</keyword>
<dbReference type="Gene3D" id="3.40.50.300">
    <property type="entry name" value="P-loop containing nucleotide triphosphate hydrolases"/>
    <property type="match status" value="2"/>
</dbReference>
<feature type="region of interest" description="Disordered" evidence="15">
    <location>
        <begin position="1026"/>
        <end position="1045"/>
    </location>
</feature>
<feature type="binding site" evidence="13">
    <location>
        <position position="177"/>
    </location>
    <ligand>
        <name>ATP</name>
        <dbReference type="ChEBI" id="CHEBI:30616"/>
    </ligand>
</feature>
<evidence type="ECO:0000256" key="4">
    <source>
        <dbReference type="ARBA" id="ARBA00022475"/>
    </source>
</evidence>